<protein>
    <submittedName>
        <fullName evidence="1">Uncharacterized protein</fullName>
    </submittedName>
</protein>
<dbReference type="EMBL" id="BAIQ01000018">
    <property type="protein sequence ID" value="GAE15568.1"/>
    <property type="molecule type" value="Genomic_DNA"/>
</dbReference>
<name>W4P828_9BACE</name>
<comment type="caution">
    <text evidence="1">The sequence shown here is derived from an EMBL/GenBank/DDBJ whole genome shotgun (WGS) entry which is preliminary data.</text>
</comment>
<evidence type="ECO:0000313" key="2">
    <source>
        <dbReference type="Proteomes" id="UP000018861"/>
    </source>
</evidence>
<gene>
    <name evidence="1" type="ORF">JCM6292_1862</name>
</gene>
<accession>W4P828</accession>
<evidence type="ECO:0000313" key="1">
    <source>
        <dbReference type="EMBL" id="GAE15568.1"/>
    </source>
</evidence>
<organism evidence="1 2">
    <name type="scientific">Bacteroides pyogenes JCM 6292</name>
    <dbReference type="NCBI Taxonomy" id="1235809"/>
    <lineage>
        <taxon>Bacteria</taxon>
        <taxon>Pseudomonadati</taxon>
        <taxon>Bacteroidota</taxon>
        <taxon>Bacteroidia</taxon>
        <taxon>Bacteroidales</taxon>
        <taxon>Bacteroidaceae</taxon>
        <taxon>Bacteroides</taxon>
    </lineage>
</organism>
<dbReference type="Proteomes" id="UP000018861">
    <property type="component" value="Unassembled WGS sequence"/>
</dbReference>
<sequence length="51" mass="6209">MLPMMTPTIVSPYLLKKLSFIFCIKKYKIKFQRNKYQLENAAKIIYVFLKY</sequence>
<dbReference type="AlphaFoldDB" id="W4P828"/>
<proteinExistence type="predicted"/>
<reference evidence="1 2" key="1">
    <citation type="journal article" date="2014" name="Genome Announc.">
        <title>Draft Genome Sequences of Three Strains of Bacteroides pyogenes Isolated from a Cat and Swine.</title>
        <authorList>
            <person name="Sakamoto M."/>
            <person name="Oshima K."/>
            <person name="Suda W."/>
            <person name="Kitamura K."/>
            <person name="Iida T."/>
            <person name="Hattori M."/>
            <person name="Ohkuma M."/>
        </authorList>
    </citation>
    <scope>NUCLEOTIDE SEQUENCE [LARGE SCALE GENOMIC DNA]</scope>
    <source>
        <strain evidence="1 2">JCM 6292</strain>
    </source>
</reference>